<dbReference type="EMBL" id="ATAO01000101">
    <property type="protein sequence ID" value="EQM82374.1"/>
    <property type="molecule type" value="Genomic_DNA"/>
</dbReference>
<name>T5KQS2_MICMQ</name>
<evidence type="ECO:0000313" key="2">
    <source>
        <dbReference type="Proteomes" id="UP000016033"/>
    </source>
</evidence>
<dbReference type="PANTHER" id="PTHR34070">
    <property type="entry name" value="ARMADILLO-TYPE FOLD"/>
    <property type="match status" value="1"/>
</dbReference>
<evidence type="ECO:0008006" key="3">
    <source>
        <dbReference type="Google" id="ProtNLM"/>
    </source>
</evidence>
<dbReference type="Proteomes" id="UP000016033">
    <property type="component" value="Unassembled WGS sequence"/>
</dbReference>
<dbReference type="InterPro" id="IPR014825">
    <property type="entry name" value="DNA_alkylation"/>
</dbReference>
<dbReference type="Pfam" id="PF08713">
    <property type="entry name" value="DNA_alkylation"/>
    <property type="match status" value="1"/>
</dbReference>
<comment type="caution">
    <text evidence="1">The sequence shown here is derived from an EMBL/GenBank/DDBJ whole genome shotgun (WGS) entry which is preliminary data.</text>
</comment>
<dbReference type="AlphaFoldDB" id="T5KQS2"/>
<gene>
    <name evidence="1" type="ORF">L687_13385</name>
</gene>
<dbReference type="PANTHER" id="PTHR34070:SF1">
    <property type="entry name" value="DNA ALKYLATION REPAIR PROTEIN"/>
    <property type="match status" value="1"/>
</dbReference>
<accession>T5KQS2</accession>
<dbReference type="Gene3D" id="1.25.10.90">
    <property type="match status" value="1"/>
</dbReference>
<dbReference type="SUPFAM" id="SSF48371">
    <property type="entry name" value="ARM repeat"/>
    <property type="match status" value="1"/>
</dbReference>
<proteinExistence type="predicted"/>
<reference evidence="1 2" key="1">
    <citation type="journal article" date="2013" name="Genome Announc.">
        <title>Whole-genome sequences of five oyster-associated bacteria show potential for crude oil hydrocarbon degradation.</title>
        <authorList>
            <person name="Chauhan A."/>
            <person name="Green S."/>
            <person name="Pathak A."/>
            <person name="Thomas J."/>
            <person name="Venkatramanan R."/>
        </authorList>
    </citation>
    <scope>NUCLEOTIDE SEQUENCE [LARGE SCALE GENOMIC DNA]</scope>
    <source>
        <strain evidence="1 2">MF109</strain>
    </source>
</reference>
<dbReference type="CDD" id="cd07064">
    <property type="entry name" value="AlkD_like_1"/>
    <property type="match status" value="1"/>
</dbReference>
<sequence length="221" mass="25005">MTAADLVQSIRSALRDEADPELAPAQQAYMKSALPFLGVRVPGVRAVTRGLAREVTDTAVLRGTALVLWREAAFREERYAASALMALRPVRARLDMLDVHEEMIRTGAWWDHVDEVSHRLTETLDAHPAEMTPVLRTWSRDDDFWVRRASIISQLGRRGATDRELLATVIEPNLADTEFFIRKAIGWALRELGKTDPAWVRAFVESHELSPLSRREALKLL</sequence>
<organism evidence="1 2">
    <name type="scientific">Microbacterium maritypicum MF109</name>
    <dbReference type="NCBI Taxonomy" id="1333857"/>
    <lineage>
        <taxon>Bacteria</taxon>
        <taxon>Bacillati</taxon>
        <taxon>Actinomycetota</taxon>
        <taxon>Actinomycetes</taxon>
        <taxon>Micrococcales</taxon>
        <taxon>Microbacteriaceae</taxon>
        <taxon>Microbacterium</taxon>
    </lineage>
</organism>
<dbReference type="RefSeq" id="WP_021198888.1">
    <property type="nucleotide sequence ID" value="NZ_ATAO01000101.1"/>
</dbReference>
<evidence type="ECO:0000313" key="1">
    <source>
        <dbReference type="EMBL" id="EQM82374.1"/>
    </source>
</evidence>
<dbReference type="PATRIC" id="fig|1333857.3.peg.911"/>
<protein>
    <recommendedName>
        <fullName evidence="3">DNA alkylation repair protein</fullName>
    </recommendedName>
</protein>
<dbReference type="InterPro" id="IPR016024">
    <property type="entry name" value="ARM-type_fold"/>
</dbReference>